<organism evidence="1">
    <name type="scientific">marine sediment metagenome</name>
    <dbReference type="NCBI Taxonomy" id="412755"/>
    <lineage>
        <taxon>unclassified sequences</taxon>
        <taxon>metagenomes</taxon>
        <taxon>ecological metagenomes</taxon>
    </lineage>
</organism>
<protein>
    <submittedName>
        <fullName evidence="1">Uncharacterized protein</fullName>
    </submittedName>
</protein>
<evidence type="ECO:0000313" key="1">
    <source>
        <dbReference type="EMBL" id="KKK77226.1"/>
    </source>
</evidence>
<sequence>WSLEYYDKYKHRIASSNRAVSDGHAHRMALRYMVKMVLADIWKDWRALEGLDVRAPYQEAYLNHKHG</sequence>
<reference evidence="1" key="1">
    <citation type="journal article" date="2015" name="Nature">
        <title>Complex archaea that bridge the gap between prokaryotes and eukaryotes.</title>
        <authorList>
            <person name="Spang A."/>
            <person name="Saw J.H."/>
            <person name="Jorgensen S.L."/>
            <person name="Zaremba-Niedzwiedzka K."/>
            <person name="Martijn J."/>
            <person name="Lind A.E."/>
            <person name="van Eijk R."/>
            <person name="Schleper C."/>
            <person name="Guy L."/>
            <person name="Ettema T.J."/>
        </authorList>
    </citation>
    <scope>NUCLEOTIDE SEQUENCE</scope>
</reference>
<feature type="non-terminal residue" evidence="1">
    <location>
        <position position="1"/>
    </location>
</feature>
<dbReference type="AlphaFoldDB" id="A0A0F9AXY7"/>
<comment type="caution">
    <text evidence="1">The sequence shown here is derived from an EMBL/GenBank/DDBJ whole genome shotgun (WGS) entry which is preliminary data.</text>
</comment>
<name>A0A0F9AXY7_9ZZZZ</name>
<gene>
    <name evidence="1" type="ORF">LCGC14_2855760</name>
</gene>
<dbReference type="EMBL" id="LAZR01055056">
    <property type="protein sequence ID" value="KKK77226.1"/>
    <property type="molecule type" value="Genomic_DNA"/>
</dbReference>
<proteinExistence type="predicted"/>
<accession>A0A0F9AXY7</accession>